<dbReference type="Ensembl" id="ENSSMAT00000080416.1">
    <property type="protein sequence ID" value="ENSSMAP00000070423.1"/>
    <property type="gene ID" value="ENSSMAG00000000751.2"/>
</dbReference>
<sequence>MAADTGRYRSAVSKNKDPSGLLISVIRTLSSSDDVQDRETEKGRLEEAFETCDRDLDTLIVQHYAELTTAIRTYQSITERITSSRNKIKQVKENLLSCKMLLHCKRDELRKLWIEGIEHKHVLQLLDEIESIKQVPQRLVTYMASKHYLHATDMLVSAVESLEGPLLQVEGLGDLRLELHSKKLNIHLVLIDELHRHLYIKSTSRLGHKNKDKNAARLPGSTAKDTSPMPVLDVSSLSTPRKLLDSSQFSTPGSGTGTDVREQNQTDLPEMDPEENSAEFMGILIKALAKLKKIPETIKAIMERLEPELKQIVKRSTTQIADHAYQRGENLAQESQPRLLLELLELLFDKFKAVAQAHSVVLSHLQQIAVQCPGGAYEEGIKLYEQADVSAKIQTVLQVLLMEYLDVKNSRSATEPSAQLSYASTGSEFAAFFAKKKPQRAKQSLFKFESSSHAISMSAYLREQRRELYSKSGELQGEQECGWMNGGMEGSYGMERGRGVGGVWVG</sequence>
<evidence type="ECO:0000256" key="5">
    <source>
        <dbReference type="RuleBase" id="RU367079"/>
    </source>
</evidence>
<dbReference type="InterPro" id="IPR039682">
    <property type="entry name" value="Sec8/EXOC4"/>
</dbReference>
<dbReference type="Proteomes" id="UP000694558">
    <property type="component" value="Chromosome 2"/>
</dbReference>
<evidence type="ECO:0000256" key="1">
    <source>
        <dbReference type="ARBA" id="ARBA00010470"/>
    </source>
</evidence>
<comment type="function">
    <text evidence="5">Component of the exocyst complex involved in the docking of exocytic vesicles with fusion sites on the plasma membrane.</text>
</comment>
<comment type="similarity">
    <text evidence="1 5">Belongs to the SEC8 family.</text>
</comment>
<dbReference type="InterPro" id="IPR007191">
    <property type="entry name" value="Sec8_exocyst_N"/>
</dbReference>
<dbReference type="GO" id="GO:0000145">
    <property type="term" value="C:exocyst"/>
    <property type="evidence" value="ECO:0007669"/>
    <property type="project" value="UniProtKB-UniRule"/>
</dbReference>
<accession>A0A8D3EF64</accession>
<feature type="domain" description="Exocyst complex component Sec8 middle helical bundle" evidence="8">
    <location>
        <begin position="273"/>
        <end position="468"/>
    </location>
</feature>
<reference evidence="9" key="1">
    <citation type="submission" date="2023-05" db="EMBL/GenBank/DDBJ databases">
        <title>High-quality long-read genome of Scophthalmus maximus.</title>
        <authorList>
            <person name="Lien S."/>
            <person name="Martinez P."/>
        </authorList>
    </citation>
    <scope>NUCLEOTIDE SEQUENCE [LARGE SCALE GENOMIC DNA]</scope>
</reference>
<name>A0A8D3EF64_SCOMX</name>
<dbReference type="GO" id="GO:0006612">
    <property type="term" value="P:protein targeting to membrane"/>
    <property type="evidence" value="ECO:0007669"/>
    <property type="project" value="UniProtKB-UniRule"/>
</dbReference>
<protein>
    <recommendedName>
        <fullName evidence="5">Exocyst complex component Sec8</fullName>
    </recommendedName>
</protein>
<evidence type="ECO:0000313" key="9">
    <source>
        <dbReference type="Ensembl" id="ENSSMAP00000070423.1"/>
    </source>
</evidence>
<dbReference type="GO" id="GO:0007268">
    <property type="term" value="P:chemical synaptic transmission"/>
    <property type="evidence" value="ECO:0007669"/>
    <property type="project" value="TreeGrafter"/>
</dbReference>
<keyword evidence="3 5" id="KW-0268">Exocytosis</keyword>
<feature type="domain" description="Exocyst complex component Sec8 N-terminal" evidence="7">
    <location>
        <begin position="45"/>
        <end position="139"/>
    </location>
</feature>
<keyword evidence="4 5" id="KW-0653">Protein transport</keyword>
<proteinExistence type="inferred from homology"/>
<reference evidence="9" key="2">
    <citation type="submission" date="2025-08" db="UniProtKB">
        <authorList>
            <consortium name="Ensembl"/>
        </authorList>
    </citation>
    <scope>IDENTIFICATION</scope>
</reference>
<dbReference type="GO" id="GO:0006904">
    <property type="term" value="P:vesicle docking involved in exocytosis"/>
    <property type="evidence" value="ECO:0007669"/>
    <property type="project" value="InterPro"/>
</dbReference>
<evidence type="ECO:0000256" key="2">
    <source>
        <dbReference type="ARBA" id="ARBA00022448"/>
    </source>
</evidence>
<dbReference type="Pfam" id="PF20652">
    <property type="entry name" value="Sec8_C"/>
    <property type="match status" value="1"/>
</dbReference>
<dbReference type="GeneTree" id="ENSGT00390000001439"/>
<organism evidence="9 10">
    <name type="scientific">Scophthalmus maximus</name>
    <name type="common">Turbot</name>
    <name type="synonym">Psetta maxima</name>
    <dbReference type="NCBI Taxonomy" id="52904"/>
    <lineage>
        <taxon>Eukaryota</taxon>
        <taxon>Metazoa</taxon>
        <taxon>Chordata</taxon>
        <taxon>Craniata</taxon>
        <taxon>Vertebrata</taxon>
        <taxon>Euteleostomi</taxon>
        <taxon>Actinopterygii</taxon>
        <taxon>Neopterygii</taxon>
        <taxon>Teleostei</taxon>
        <taxon>Neoteleostei</taxon>
        <taxon>Acanthomorphata</taxon>
        <taxon>Carangaria</taxon>
        <taxon>Pleuronectiformes</taxon>
        <taxon>Pleuronectoidei</taxon>
        <taxon>Scophthalmidae</taxon>
        <taxon>Scophthalmus</taxon>
    </lineage>
</organism>
<evidence type="ECO:0000256" key="3">
    <source>
        <dbReference type="ARBA" id="ARBA00022483"/>
    </source>
</evidence>
<evidence type="ECO:0000259" key="8">
    <source>
        <dbReference type="Pfam" id="PF20652"/>
    </source>
</evidence>
<dbReference type="GO" id="GO:0006893">
    <property type="term" value="P:Golgi to plasma membrane transport"/>
    <property type="evidence" value="ECO:0007669"/>
    <property type="project" value="TreeGrafter"/>
</dbReference>
<feature type="compositionally biased region" description="Polar residues" evidence="6">
    <location>
        <begin position="235"/>
        <end position="253"/>
    </location>
</feature>
<gene>
    <name evidence="9" type="primary">EXOC4</name>
</gene>
<dbReference type="Pfam" id="PF04048">
    <property type="entry name" value="Sec8_N"/>
    <property type="match status" value="1"/>
</dbReference>
<dbReference type="InterPro" id="IPR048630">
    <property type="entry name" value="Sec8_M"/>
</dbReference>
<dbReference type="PANTHER" id="PTHR14146">
    <property type="entry name" value="EXOCYST COMPLEX COMPONENT 4"/>
    <property type="match status" value="1"/>
</dbReference>
<dbReference type="GO" id="GO:0045202">
    <property type="term" value="C:synapse"/>
    <property type="evidence" value="ECO:0007669"/>
    <property type="project" value="TreeGrafter"/>
</dbReference>
<dbReference type="GO" id="GO:0090522">
    <property type="term" value="P:vesicle tethering involved in exocytosis"/>
    <property type="evidence" value="ECO:0007669"/>
    <property type="project" value="UniProtKB-UniRule"/>
</dbReference>
<evidence type="ECO:0000256" key="6">
    <source>
        <dbReference type="SAM" id="MobiDB-lite"/>
    </source>
</evidence>
<dbReference type="PANTHER" id="PTHR14146:SF0">
    <property type="entry name" value="EXOCYST COMPLEX COMPONENT 4"/>
    <property type="match status" value="1"/>
</dbReference>
<dbReference type="AlphaFoldDB" id="A0A8D3EF64"/>
<dbReference type="GO" id="GO:0032584">
    <property type="term" value="C:growth cone membrane"/>
    <property type="evidence" value="ECO:0007669"/>
    <property type="project" value="TreeGrafter"/>
</dbReference>
<evidence type="ECO:0000313" key="10">
    <source>
        <dbReference type="Proteomes" id="UP000694558"/>
    </source>
</evidence>
<evidence type="ECO:0000256" key="4">
    <source>
        <dbReference type="ARBA" id="ARBA00022927"/>
    </source>
</evidence>
<feature type="region of interest" description="Disordered" evidence="6">
    <location>
        <begin position="210"/>
        <end position="273"/>
    </location>
</feature>
<keyword evidence="2 5" id="KW-0813">Transport</keyword>
<evidence type="ECO:0000259" key="7">
    <source>
        <dbReference type="Pfam" id="PF04048"/>
    </source>
</evidence>
<dbReference type="GO" id="GO:0015031">
    <property type="term" value="P:protein transport"/>
    <property type="evidence" value="ECO:0007669"/>
    <property type="project" value="UniProtKB-KW"/>
</dbReference>